<accession>B2J5P7</accession>
<dbReference type="HOGENOM" id="CLU_1693666_0_0_3"/>
<reference evidence="2" key="1">
    <citation type="submission" date="2008-04" db="EMBL/GenBank/DDBJ databases">
        <title>Complete sequence of chromosome of Nostoc punctiforme ATCC 29133.</title>
        <authorList>
            <consortium name="US DOE Joint Genome Institute"/>
            <person name="Copeland A."/>
            <person name="Lucas S."/>
            <person name="Lapidus A."/>
            <person name="Glavina del Rio T."/>
            <person name="Dalin E."/>
            <person name="Tice H."/>
            <person name="Pitluck S."/>
            <person name="Chain P."/>
            <person name="Malfatti S."/>
            <person name="Shin M."/>
            <person name="Vergez L."/>
            <person name="Schmutz J."/>
            <person name="Larimer F."/>
            <person name="Land M."/>
            <person name="Hauser L."/>
            <person name="Kyrpides N."/>
            <person name="Kim E."/>
            <person name="Meeks J.C."/>
            <person name="Elhai J."/>
            <person name="Campbell E.L."/>
            <person name="Thiel T."/>
            <person name="Longmire J."/>
            <person name="Potts M."/>
            <person name="Atlas R."/>
        </authorList>
    </citation>
    <scope>NUCLEOTIDE SEQUENCE [LARGE SCALE GENOMIC DNA]</scope>
    <source>
        <strain evidence="2">ATCC 29133 / PCC 73102</strain>
    </source>
</reference>
<organism evidence="1 2">
    <name type="scientific">Nostoc punctiforme (strain ATCC 29133 / PCC 73102)</name>
    <dbReference type="NCBI Taxonomy" id="63737"/>
    <lineage>
        <taxon>Bacteria</taxon>
        <taxon>Bacillati</taxon>
        <taxon>Cyanobacteriota</taxon>
        <taxon>Cyanophyceae</taxon>
        <taxon>Nostocales</taxon>
        <taxon>Nostocaceae</taxon>
        <taxon>Nostoc</taxon>
    </lineage>
</organism>
<dbReference type="OrthoDB" id="9849438at2"/>
<sequence>MKNNAPFSTSNPQDFKLRIVWSVDTVSKMVAELSNCKWLPRIGETLILPIDETRKPSSWRKFKVFDIVYDFQNQTTKVLCSPIKSSTLPDAKTLIQKLEERNDKWEVWEKAFAASETTAKSEALERQAHLAQELSQMDEEDIDEELERLRRKVLD</sequence>
<gene>
    <name evidence="1" type="ordered locus">Npun_R5472</name>
</gene>
<dbReference type="EnsemblBacteria" id="ACC83779">
    <property type="protein sequence ID" value="ACC83779"/>
    <property type="gene ID" value="Npun_R5472"/>
</dbReference>
<protein>
    <submittedName>
        <fullName evidence="1">Uncharacterized protein</fullName>
    </submittedName>
</protein>
<name>B2J5P7_NOSP7</name>
<dbReference type="KEGG" id="npu:Npun_R5472"/>
<dbReference type="RefSeq" id="WP_012411725.1">
    <property type="nucleotide sequence ID" value="NC_010628.1"/>
</dbReference>
<evidence type="ECO:0000313" key="2">
    <source>
        <dbReference type="Proteomes" id="UP000001191"/>
    </source>
</evidence>
<proteinExistence type="predicted"/>
<keyword evidence="2" id="KW-1185">Reference proteome</keyword>
<dbReference type="Proteomes" id="UP000001191">
    <property type="component" value="Chromosome"/>
</dbReference>
<dbReference type="EMBL" id="CP001037">
    <property type="protein sequence ID" value="ACC83779.1"/>
    <property type="molecule type" value="Genomic_DNA"/>
</dbReference>
<evidence type="ECO:0000313" key="1">
    <source>
        <dbReference type="EMBL" id="ACC83779.1"/>
    </source>
</evidence>
<dbReference type="AlphaFoldDB" id="B2J5P7"/>
<reference evidence="1 2" key="2">
    <citation type="journal article" date="2013" name="Plant Physiol.">
        <title>A Nostoc punctiforme Sugar Transporter Necessary to Establish a Cyanobacterium-Plant Symbiosis.</title>
        <authorList>
            <person name="Ekman M."/>
            <person name="Picossi S."/>
            <person name="Campbell E.L."/>
            <person name="Meeks J.C."/>
            <person name="Flores E."/>
        </authorList>
    </citation>
    <scope>NUCLEOTIDE SEQUENCE [LARGE SCALE GENOMIC DNA]</scope>
    <source>
        <strain evidence="2">ATCC 29133 / PCC 73102</strain>
    </source>
</reference>
<dbReference type="STRING" id="63737.Npun_R5472"/>